<feature type="signal peptide" evidence="1">
    <location>
        <begin position="1"/>
        <end position="20"/>
    </location>
</feature>
<keyword evidence="3" id="KW-1185">Reference proteome</keyword>
<reference evidence="2" key="2">
    <citation type="submission" date="2022-10" db="EMBL/GenBank/DDBJ databases">
        <authorList>
            <consortium name="ENA_rothamsted_submissions"/>
            <consortium name="culmorum"/>
            <person name="King R."/>
        </authorList>
    </citation>
    <scope>NUCLEOTIDE SEQUENCE</scope>
</reference>
<organism evidence="2 3">
    <name type="scientific">Chironomus riparius</name>
    <dbReference type="NCBI Taxonomy" id="315576"/>
    <lineage>
        <taxon>Eukaryota</taxon>
        <taxon>Metazoa</taxon>
        <taxon>Ecdysozoa</taxon>
        <taxon>Arthropoda</taxon>
        <taxon>Hexapoda</taxon>
        <taxon>Insecta</taxon>
        <taxon>Pterygota</taxon>
        <taxon>Neoptera</taxon>
        <taxon>Endopterygota</taxon>
        <taxon>Diptera</taxon>
        <taxon>Nematocera</taxon>
        <taxon>Chironomoidea</taxon>
        <taxon>Chironomidae</taxon>
        <taxon>Chironominae</taxon>
        <taxon>Chironomus</taxon>
    </lineage>
</organism>
<feature type="chain" id="PRO_5040353080" evidence="1">
    <location>
        <begin position="21"/>
        <end position="137"/>
    </location>
</feature>
<name>A0A9N9WM78_9DIPT</name>
<dbReference type="Proteomes" id="UP001153620">
    <property type="component" value="Chromosome 1"/>
</dbReference>
<reference evidence="2" key="1">
    <citation type="submission" date="2022-01" db="EMBL/GenBank/DDBJ databases">
        <authorList>
            <person name="King R."/>
        </authorList>
    </citation>
    <scope>NUCLEOTIDE SEQUENCE</scope>
</reference>
<sequence>MKCYFVVAILVFMILDDTTASNWSNQPIKDEKNAQPYIARDYWSNSFLNDYGVDNPFKQRLYNDRLRQHLKMRNGKTSPYYQSARPFYMQNTNPIDMIGSNLNAFTDNKDEKIYYESNSDDVPDDFEGFWSNTKWAN</sequence>
<gene>
    <name evidence="2" type="ORF">CHIRRI_LOCUS314</name>
</gene>
<accession>A0A9N9WM78</accession>
<evidence type="ECO:0000313" key="3">
    <source>
        <dbReference type="Proteomes" id="UP001153620"/>
    </source>
</evidence>
<dbReference type="EMBL" id="OU895877">
    <property type="protein sequence ID" value="CAG9797315.1"/>
    <property type="molecule type" value="Genomic_DNA"/>
</dbReference>
<evidence type="ECO:0000313" key="2">
    <source>
        <dbReference type="EMBL" id="CAG9797315.1"/>
    </source>
</evidence>
<proteinExistence type="predicted"/>
<protein>
    <submittedName>
        <fullName evidence="2">Uncharacterized protein</fullName>
    </submittedName>
</protein>
<dbReference type="AlphaFoldDB" id="A0A9N9WM78"/>
<evidence type="ECO:0000256" key="1">
    <source>
        <dbReference type="SAM" id="SignalP"/>
    </source>
</evidence>
<keyword evidence="1" id="KW-0732">Signal</keyword>